<reference evidence="3" key="1">
    <citation type="submission" date="2014-09" db="EMBL/GenBank/DDBJ databases">
        <authorList>
            <person name="Magalhaes I.L.F."/>
            <person name="Oliveira U."/>
            <person name="Santos F.R."/>
            <person name="Vidigal T.H.D.A."/>
            <person name="Brescovit A.D."/>
            <person name="Santos A.J."/>
        </authorList>
    </citation>
    <scope>NUCLEOTIDE SEQUENCE</scope>
    <source>
        <tissue evidence="3">Shoot tissue taken approximately 20 cm above the soil surface</tissue>
    </source>
</reference>
<keyword evidence="1" id="KW-1133">Transmembrane helix</keyword>
<organism evidence="3">
    <name type="scientific">Arundo donax</name>
    <name type="common">Giant reed</name>
    <name type="synonym">Donax arundinaceus</name>
    <dbReference type="NCBI Taxonomy" id="35708"/>
    <lineage>
        <taxon>Eukaryota</taxon>
        <taxon>Viridiplantae</taxon>
        <taxon>Streptophyta</taxon>
        <taxon>Embryophyta</taxon>
        <taxon>Tracheophyta</taxon>
        <taxon>Spermatophyta</taxon>
        <taxon>Magnoliopsida</taxon>
        <taxon>Liliopsida</taxon>
        <taxon>Poales</taxon>
        <taxon>Poaceae</taxon>
        <taxon>PACMAD clade</taxon>
        <taxon>Arundinoideae</taxon>
        <taxon>Arundineae</taxon>
        <taxon>Arundo</taxon>
    </lineage>
</organism>
<evidence type="ECO:0000313" key="3">
    <source>
        <dbReference type="EMBL" id="JAD24057.1"/>
    </source>
</evidence>
<accession>A0A0A8YN54</accession>
<dbReference type="InterPro" id="IPR026961">
    <property type="entry name" value="PGG_dom"/>
</dbReference>
<keyword evidence="1" id="KW-0812">Transmembrane</keyword>
<evidence type="ECO:0000259" key="2">
    <source>
        <dbReference type="Pfam" id="PF13962"/>
    </source>
</evidence>
<feature type="domain" description="PGG" evidence="2">
    <location>
        <begin position="4"/>
        <end position="35"/>
    </location>
</feature>
<feature type="transmembrane region" description="Helical" evidence="1">
    <location>
        <begin position="12"/>
        <end position="31"/>
    </location>
</feature>
<protein>
    <recommendedName>
        <fullName evidence="2">PGG domain-containing protein</fullName>
    </recommendedName>
</protein>
<name>A0A0A8YN54_ARUDO</name>
<proteinExistence type="predicted"/>
<evidence type="ECO:0000256" key="1">
    <source>
        <dbReference type="SAM" id="Phobius"/>
    </source>
</evidence>
<sequence>MHDNRRPRYLTFFYSNSTSFVASVVVIVLQLPESLHREHW</sequence>
<dbReference type="EMBL" id="GBRH01273838">
    <property type="protein sequence ID" value="JAD24057.1"/>
    <property type="molecule type" value="Transcribed_RNA"/>
</dbReference>
<reference evidence="3" key="2">
    <citation type="journal article" date="2015" name="Data Brief">
        <title>Shoot transcriptome of the giant reed, Arundo donax.</title>
        <authorList>
            <person name="Barrero R.A."/>
            <person name="Guerrero F.D."/>
            <person name="Moolhuijzen P."/>
            <person name="Goolsby J.A."/>
            <person name="Tidwell J."/>
            <person name="Bellgard S.E."/>
            <person name="Bellgard M.I."/>
        </authorList>
    </citation>
    <scope>NUCLEOTIDE SEQUENCE</scope>
    <source>
        <tissue evidence="3">Shoot tissue taken approximately 20 cm above the soil surface</tissue>
    </source>
</reference>
<dbReference type="AlphaFoldDB" id="A0A0A8YN54"/>
<keyword evidence="1" id="KW-0472">Membrane</keyword>
<dbReference type="Pfam" id="PF13962">
    <property type="entry name" value="PGG"/>
    <property type="match status" value="1"/>
</dbReference>